<evidence type="ECO:0000313" key="4">
    <source>
        <dbReference type="EMBL" id="QLF86139.1"/>
    </source>
</evidence>
<reference evidence="4 7" key="3">
    <citation type="submission" date="2020-07" db="EMBL/GenBank/DDBJ databases">
        <title>Signatures of coevolution in a cyanophage population.</title>
        <authorList>
            <person name="Abebe J."/>
        </authorList>
    </citation>
    <scope>NUCLEOTIDE SEQUENCE [LARGE SCALE GENOMIC DNA]</scope>
    <source>
        <strain evidence="4">0809CC03</strain>
    </source>
</reference>
<evidence type="ECO:0000313" key="2">
    <source>
        <dbReference type="EMBL" id="AOV62006.1"/>
    </source>
</evidence>
<gene>
    <name evidence="2" type="ORF">C490910_082</name>
    <name evidence="4" type="ORF">CC030809_00083</name>
    <name evidence="3" type="ORF">S420910_082</name>
</gene>
<reference evidence="4 7" key="2">
    <citation type="submission" date="2020-06" db="EMBL/GenBank/DDBJ databases">
        <authorList>
            <person name="Puxty R.J."/>
            <person name="Weihe C."/>
            <person name="Marston M.F."/>
            <person name="Martiny J.B.H."/>
        </authorList>
    </citation>
    <scope>NUCLEOTIDE SEQUENCE [LARGE SCALE GENOMIC DNA]</scope>
    <source>
        <strain evidence="4">0809CC03</strain>
    </source>
</reference>
<dbReference type="Proteomes" id="UP000226384">
    <property type="component" value="Segment"/>
</dbReference>
<dbReference type="RefSeq" id="YP_009323015.1">
    <property type="nucleotide sequence ID" value="NC_031927.1"/>
</dbReference>
<keyword evidence="1" id="KW-0812">Transmembrane</keyword>
<proteinExistence type="predicted"/>
<dbReference type="Proteomes" id="UP000510897">
    <property type="component" value="Segment"/>
</dbReference>
<dbReference type="GeneID" id="30308136"/>
<evidence type="ECO:0000313" key="6">
    <source>
        <dbReference type="Proteomes" id="UP000226384"/>
    </source>
</evidence>
<evidence type="ECO:0000256" key="1">
    <source>
        <dbReference type="SAM" id="Phobius"/>
    </source>
</evidence>
<dbReference type="Proteomes" id="UP000203902">
    <property type="component" value="Segment"/>
</dbReference>
<keyword evidence="5" id="KW-1185">Reference proteome</keyword>
<dbReference type="KEGG" id="vg:30308136"/>
<evidence type="ECO:0000313" key="3">
    <source>
        <dbReference type="EMBL" id="AOV62271.1"/>
    </source>
</evidence>
<dbReference type="EMBL" id="KU686213">
    <property type="protein sequence ID" value="AOV62271.1"/>
    <property type="molecule type" value="Genomic_DNA"/>
</dbReference>
<protein>
    <submittedName>
        <fullName evidence="2">Uncharacterized protein</fullName>
    </submittedName>
</protein>
<keyword evidence="1" id="KW-0472">Membrane</keyword>
<evidence type="ECO:0000313" key="7">
    <source>
        <dbReference type="Proteomes" id="UP000510897"/>
    </source>
</evidence>
<sequence length="58" mass="6257">MKTSHTVLISATAASSFVIGMNYAPIISYNIFAVLALTAVFTLIVKGIQFIIKNPNEI</sequence>
<name>A0A1D8KTM7_9CAUD</name>
<accession>A0A1D8KTM7</accession>
<dbReference type="EMBL" id="KU686212">
    <property type="protein sequence ID" value="AOV62006.1"/>
    <property type="molecule type" value="Genomic_DNA"/>
</dbReference>
<feature type="transmembrane region" description="Helical" evidence="1">
    <location>
        <begin position="26"/>
        <end position="45"/>
    </location>
</feature>
<evidence type="ECO:0000313" key="5">
    <source>
        <dbReference type="Proteomes" id="UP000203902"/>
    </source>
</evidence>
<keyword evidence="1" id="KW-1133">Transmembrane helix</keyword>
<organism evidence="2 5">
    <name type="scientific">Synechococcus phage S-CAM7</name>
    <dbReference type="NCBI Taxonomy" id="1883368"/>
    <lineage>
        <taxon>Viruses</taxon>
        <taxon>Duplodnaviria</taxon>
        <taxon>Heunggongvirae</taxon>
        <taxon>Uroviricota</taxon>
        <taxon>Caudoviricetes</taxon>
        <taxon>Pantevenvirales</taxon>
        <taxon>Kyanoviridae</taxon>
        <taxon>Mazuvirus</taxon>
        <taxon>Mazuvirus scam7</taxon>
    </lineage>
</organism>
<dbReference type="EMBL" id="MT586120">
    <property type="protein sequence ID" value="QLF86139.1"/>
    <property type="molecule type" value="Genomic_DNA"/>
</dbReference>
<reference evidence="5 6" key="1">
    <citation type="journal article" date="2016" name="Virology">
        <title>The genomic content and context of auxiliary metabolic genes in marine cyanomyoviruses.</title>
        <authorList>
            <person name="Crummett L.T."/>
            <person name="Puxty R.J."/>
            <person name="Weihe C."/>
            <person name="Marston M.F."/>
            <person name="Martiny J.B."/>
        </authorList>
    </citation>
    <scope>NUCLEOTIDE SEQUENCE [LARGE SCALE GENOMIC DNA]</scope>
    <source>
        <strain evidence="2">0910CC49</strain>
        <strain evidence="3">0910SB42</strain>
    </source>
</reference>